<evidence type="ECO:0000256" key="1">
    <source>
        <dbReference type="SAM" id="MobiDB-lite"/>
    </source>
</evidence>
<feature type="compositionally biased region" description="Basic residues" evidence="1">
    <location>
        <begin position="161"/>
        <end position="171"/>
    </location>
</feature>
<evidence type="ECO:0008006" key="4">
    <source>
        <dbReference type="Google" id="ProtNLM"/>
    </source>
</evidence>
<keyword evidence="3" id="KW-1185">Reference proteome</keyword>
<reference evidence="2" key="1">
    <citation type="journal article" date="2020" name="Cell">
        <title>Large-Scale Comparative Analyses of Tick Genomes Elucidate Their Genetic Diversity and Vector Capacities.</title>
        <authorList>
            <consortium name="Tick Genome and Microbiome Consortium (TIGMIC)"/>
            <person name="Jia N."/>
            <person name="Wang J."/>
            <person name="Shi W."/>
            <person name="Du L."/>
            <person name="Sun Y."/>
            <person name="Zhan W."/>
            <person name="Jiang J.F."/>
            <person name="Wang Q."/>
            <person name="Zhang B."/>
            <person name="Ji P."/>
            <person name="Bell-Sakyi L."/>
            <person name="Cui X.M."/>
            <person name="Yuan T.T."/>
            <person name="Jiang B.G."/>
            <person name="Yang W.F."/>
            <person name="Lam T.T."/>
            <person name="Chang Q.C."/>
            <person name="Ding S.J."/>
            <person name="Wang X.J."/>
            <person name="Zhu J.G."/>
            <person name="Ruan X.D."/>
            <person name="Zhao L."/>
            <person name="Wei J.T."/>
            <person name="Ye R.Z."/>
            <person name="Que T.C."/>
            <person name="Du C.H."/>
            <person name="Zhou Y.H."/>
            <person name="Cheng J.X."/>
            <person name="Dai P.F."/>
            <person name="Guo W.B."/>
            <person name="Han X.H."/>
            <person name="Huang E.J."/>
            <person name="Li L.F."/>
            <person name="Wei W."/>
            <person name="Gao Y.C."/>
            <person name="Liu J.Z."/>
            <person name="Shao H.Z."/>
            <person name="Wang X."/>
            <person name="Wang C.C."/>
            <person name="Yang T.C."/>
            <person name="Huo Q.B."/>
            <person name="Li W."/>
            <person name="Chen H.Y."/>
            <person name="Chen S.E."/>
            <person name="Zhou L.G."/>
            <person name="Ni X.B."/>
            <person name="Tian J.H."/>
            <person name="Sheng Y."/>
            <person name="Liu T."/>
            <person name="Pan Y.S."/>
            <person name="Xia L.Y."/>
            <person name="Li J."/>
            <person name="Zhao F."/>
            <person name="Cao W.C."/>
        </authorList>
    </citation>
    <scope>NUCLEOTIDE SEQUENCE</scope>
    <source>
        <strain evidence="2">Rsan-2018</strain>
    </source>
</reference>
<organism evidence="2 3">
    <name type="scientific">Rhipicephalus sanguineus</name>
    <name type="common">Brown dog tick</name>
    <name type="synonym">Ixodes sanguineus</name>
    <dbReference type="NCBI Taxonomy" id="34632"/>
    <lineage>
        <taxon>Eukaryota</taxon>
        <taxon>Metazoa</taxon>
        <taxon>Ecdysozoa</taxon>
        <taxon>Arthropoda</taxon>
        <taxon>Chelicerata</taxon>
        <taxon>Arachnida</taxon>
        <taxon>Acari</taxon>
        <taxon>Parasitiformes</taxon>
        <taxon>Ixodida</taxon>
        <taxon>Ixodoidea</taxon>
        <taxon>Ixodidae</taxon>
        <taxon>Rhipicephalinae</taxon>
        <taxon>Rhipicephalus</taxon>
        <taxon>Rhipicephalus</taxon>
    </lineage>
</organism>
<dbReference type="Proteomes" id="UP000821837">
    <property type="component" value="Unassembled WGS sequence"/>
</dbReference>
<accession>A0A9D4PXY4</accession>
<feature type="region of interest" description="Disordered" evidence="1">
    <location>
        <begin position="161"/>
        <end position="252"/>
    </location>
</feature>
<protein>
    <recommendedName>
        <fullName evidence="4">Endonuclease/exonuclease/phosphatase domain-containing protein</fullName>
    </recommendedName>
</protein>
<reference evidence="2" key="2">
    <citation type="submission" date="2021-09" db="EMBL/GenBank/DDBJ databases">
        <authorList>
            <person name="Jia N."/>
            <person name="Wang J."/>
            <person name="Shi W."/>
            <person name="Du L."/>
            <person name="Sun Y."/>
            <person name="Zhan W."/>
            <person name="Jiang J."/>
            <person name="Wang Q."/>
            <person name="Zhang B."/>
            <person name="Ji P."/>
            <person name="Sakyi L.B."/>
            <person name="Cui X."/>
            <person name="Yuan T."/>
            <person name="Jiang B."/>
            <person name="Yang W."/>
            <person name="Lam T.T.-Y."/>
            <person name="Chang Q."/>
            <person name="Ding S."/>
            <person name="Wang X."/>
            <person name="Zhu J."/>
            <person name="Ruan X."/>
            <person name="Zhao L."/>
            <person name="Wei J."/>
            <person name="Que T."/>
            <person name="Du C."/>
            <person name="Cheng J."/>
            <person name="Dai P."/>
            <person name="Han X."/>
            <person name="Huang E."/>
            <person name="Gao Y."/>
            <person name="Liu J."/>
            <person name="Shao H."/>
            <person name="Ye R."/>
            <person name="Li L."/>
            <person name="Wei W."/>
            <person name="Wang X."/>
            <person name="Wang C."/>
            <person name="Huo Q."/>
            <person name="Li W."/>
            <person name="Guo W."/>
            <person name="Chen H."/>
            <person name="Chen S."/>
            <person name="Zhou L."/>
            <person name="Zhou L."/>
            <person name="Ni X."/>
            <person name="Tian J."/>
            <person name="Zhou Y."/>
            <person name="Sheng Y."/>
            <person name="Liu T."/>
            <person name="Pan Y."/>
            <person name="Xia L."/>
            <person name="Li J."/>
            <person name="Zhao F."/>
            <person name="Cao W."/>
        </authorList>
    </citation>
    <scope>NUCLEOTIDE SEQUENCE</scope>
    <source>
        <strain evidence="2">Rsan-2018</strain>
        <tissue evidence="2">Larvae</tissue>
    </source>
</reference>
<dbReference type="EMBL" id="JABSTV010001250">
    <property type="protein sequence ID" value="KAH7957746.1"/>
    <property type="molecule type" value="Genomic_DNA"/>
</dbReference>
<evidence type="ECO:0000313" key="2">
    <source>
        <dbReference type="EMBL" id="KAH7957746.1"/>
    </source>
</evidence>
<feature type="compositionally biased region" description="Basic residues" evidence="1">
    <location>
        <begin position="213"/>
        <end position="236"/>
    </location>
</feature>
<dbReference type="AlphaFoldDB" id="A0A9D4PXY4"/>
<sequence>MPPPKEHFFNIRTPPGTSVGEAIDAMEALVAIEEIYSVQHHGGFDFQAGVNSIQAAQDLLETGCLRLGTRVDPLVPVARQVASVTCLYLLCYVPDNEVATSLKSFGTTLRKEKARYKDRNSLRMGARYISWRIHSRILHEWAARPTFEYRGRSVPALRRRPRQRRLHRKKNMWYDSGDGRGRVSDTSHGAPYRADTKETNYPATGKANQAERRQRRAGTARHSRKKRQCKPRHWRGRKEEGKEGFTDPDIDPEDIRTRRSKCRRRRAKWQCFRLGFLNLHGARRKQKWGELYNALREEEFSVYAVAETHLRDLEEPPIQPDWHWTGQNRCGQSRKGGGSFTQASVDGHLDANGKLLLQLAEDLDLVIVNLGPQW</sequence>
<name>A0A9D4PXY4_RHISA</name>
<gene>
    <name evidence="2" type="ORF">HPB52_022543</name>
</gene>
<proteinExistence type="predicted"/>
<comment type="caution">
    <text evidence="2">The sequence shown here is derived from an EMBL/GenBank/DDBJ whole genome shotgun (WGS) entry which is preliminary data.</text>
</comment>
<evidence type="ECO:0000313" key="3">
    <source>
        <dbReference type="Proteomes" id="UP000821837"/>
    </source>
</evidence>